<keyword evidence="11" id="KW-1185">Reference proteome</keyword>
<evidence type="ECO:0000256" key="6">
    <source>
        <dbReference type="ARBA" id="ARBA00023242"/>
    </source>
</evidence>
<dbReference type="InterPro" id="IPR004827">
    <property type="entry name" value="bZIP"/>
</dbReference>
<evidence type="ECO:0000256" key="4">
    <source>
        <dbReference type="ARBA" id="ARBA00023125"/>
    </source>
</evidence>
<feature type="coiled-coil region" evidence="7">
    <location>
        <begin position="272"/>
        <end position="299"/>
    </location>
</feature>
<dbReference type="Gene3D" id="1.20.5.170">
    <property type="match status" value="1"/>
</dbReference>
<keyword evidence="7" id="KW-0175">Coiled coil</keyword>
<keyword evidence="6" id="KW-0539">Nucleus</keyword>
<feature type="domain" description="BZIP" evidence="9">
    <location>
        <begin position="249"/>
        <end position="310"/>
    </location>
</feature>
<reference evidence="11" key="1">
    <citation type="submission" date="2016-03" db="EMBL/GenBank/DDBJ databases">
        <authorList>
            <person name="Devillers H."/>
        </authorList>
    </citation>
    <scope>NUCLEOTIDE SEQUENCE [LARGE SCALE GENOMIC DNA]</scope>
</reference>
<dbReference type="CDD" id="cd14687">
    <property type="entry name" value="bZIP_ATF2"/>
    <property type="match status" value="1"/>
</dbReference>
<dbReference type="OrthoDB" id="295274at2759"/>
<dbReference type="GO" id="GO:0005634">
    <property type="term" value="C:nucleus"/>
    <property type="evidence" value="ECO:0007669"/>
    <property type="project" value="UniProtKB-SubCell"/>
</dbReference>
<dbReference type="STRING" id="4955.A0A1G4M7Z6"/>
<dbReference type="InterPro" id="IPR046347">
    <property type="entry name" value="bZIP_sf"/>
</dbReference>
<comment type="subcellular location">
    <subcellularLocation>
        <location evidence="1">Nucleus</location>
    </subcellularLocation>
</comment>
<evidence type="ECO:0000256" key="5">
    <source>
        <dbReference type="ARBA" id="ARBA00023163"/>
    </source>
</evidence>
<evidence type="ECO:0000256" key="3">
    <source>
        <dbReference type="ARBA" id="ARBA00023015"/>
    </source>
</evidence>
<evidence type="ECO:0000256" key="1">
    <source>
        <dbReference type="ARBA" id="ARBA00004123"/>
    </source>
</evidence>
<name>A0A1G4M7Z6_LACFM</name>
<evidence type="ECO:0000313" key="11">
    <source>
        <dbReference type="Proteomes" id="UP000190831"/>
    </source>
</evidence>
<dbReference type="GO" id="GO:0043565">
    <property type="term" value="F:sequence-specific DNA binding"/>
    <property type="evidence" value="ECO:0007669"/>
    <property type="project" value="UniProtKB-ARBA"/>
</dbReference>
<evidence type="ECO:0000259" key="9">
    <source>
        <dbReference type="PROSITE" id="PS50217"/>
    </source>
</evidence>
<dbReference type="OMA" id="NQAYINM"/>
<dbReference type="EMBL" id="LT598489">
    <property type="protein sequence ID" value="SCV99935.1"/>
    <property type="molecule type" value="Genomic_DNA"/>
</dbReference>
<dbReference type="SMART" id="SM00338">
    <property type="entry name" value="BRLZ"/>
    <property type="match status" value="1"/>
</dbReference>
<keyword evidence="4" id="KW-0238">DNA-binding</keyword>
<protein>
    <submittedName>
        <fullName evidence="10">LAFE_0B05776g1_1</fullName>
    </submittedName>
</protein>
<evidence type="ECO:0000256" key="7">
    <source>
        <dbReference type="SAM" id="Coils"/>
    </source>
</evidence>
<accession>A0A1G4M7Z6</accession>
<dbReference type="PROSITE" id="PS00036">
    <property type="entry name" value="BZIP_BASIC"/>
    <property type="match status" value="1"/>
</dbReference>
<dbReference type="Pfam" id="PF00170">
    <property type="entry name" value="bZIP_1"/>
    <property type="match status" value="1"/>
</dbReference>
<dbReference type="SUPFAM" id="SSF57959">
    <property type="entry name" value="Leucine zipper domain"/>
    <property type="match status" value="1"/>
</dbReference>
<dbReference type="Proteomes" id="UP000190831">
    <property type="component" value="Chromosome B"/>
</dbReference>
<sequence length="350" mass="39110">MEKINIKTEDIQRVLPQESSHNPLSGDIMITNGANGGSMSSGTGVASVAPMPVHGGNTVYPNGPNVGMGDPSLQEYLSPFFQPFGVDVSHFPLTNPPIFQSSLANYSDGPRRRRISISNGQISQLGDETGNFDDLYYNQPPPLPQRQEFMSAKAATQNNAMDVKIAPAHPPHPFVQQPTGLVTQPLEVQPAQMPSDIEIKDETFGEQHDSRSANMMSPFSSQHNQNTHFEQRTRRVSNHEPLPGTAAWKRARLLERNRIAASKCRQRKKVAQQQLQKDVVELSKENREMRRKLDYYEKLVSKFKKFTEIHMSSCGGSKDQLNMIEEMLKIDHNITDTSKGPIMRMGNGKS</sequence>
<dbReference type="InterPro" id="IPR051027">
    <property type="entry name" value="bZIP_transcription_factors"/>
</dbReference>
<dbReference type="PANTHER" id="PTHR19304">
    <property type="entry name" value="CYCLIC-AMP RESPONSE ELEMENT BINDING PROTEIN"/>
    <property type="match status" value="1"/>
</dbReference>
<evidence type="ECO:0000256" key="2">
    <source>
        <dbReference type="ARBA" id="ARBA00007163"/>
    </source>
</evidence>
<organism evidence="10 11">
    <name type="scientific">Lachancea fermentati</name>
    <name type="common">Zygosaccharomyces fermentati</name>
    <dbReference type="NCBI Taxonomy" id="4955"/>
    <lineage>
        <taxon>Eukaryota</taxon>
        <taxon>Fungi</taxon>
        <taxon>Dikarya</taxon>
        <taxon>Ascomycota</taxon>
        <taxon>Saccharomycotina</taxon>
        <taxon>Saccharomycetes</taxon>
        <taxon>Saccharomycetales</taxon>
        <taxon>Saccharomycetaceae</taxon>
        <taxon>Lachancea</taxon>
    </lineage>
</organism>
<evidence type="ECO:0000313" key="10">
    <source>
        <dbReference type="EMBL" id="SCV99935.1"/>
    </source>
</evidence>
<dbReference type="AlphaFoldDB" id="A0A1G4M7Z6"/>
<proteinExistence type="inferred from homology"/>
<dbReference type="FunFam" id="1.20.5.170:FF:000053">
    <property type="entry name" value="BZIP transcription factor AtfA"/>
    <property type="match status" value="1"/>
</dbReference>
<evidence type="ECO:0000256" key="8">
    <source>
        <dbReference type="SAM" id="MobiDB-lite"/>
    </source>
</evidence>
<comment type="similarity">
    <text evidence="2">Belongs to the bZIP family.</text>
</comment>
<gene>
    <name evidence="10" type="ORF">LAFE_0B05776G</name>
</gene>
<dbReference type="PROSITE" id="PS50217">
    <property type="entry name" value="BZIP"/>
    <property type="match status" value="1"/>
</dbReference>
<keyword evidence="5" id="KW-0804">Transcription</keyword>
<dbReference type="GO" id="GO:0001228">
    <property type="term" value="F:DNA-binding transcription activator activity, RNA polymerase II-specific"/>
    <property type="evidence" value="ECO:0007669"/>
    <property type="project" value="UniProtKB-ARBA"/>
</dbReference>
<keyword evidence="3" id="KW-0805">Transcription regulation</keyword>
<feature type="region of interest" description="Disordered" evidence="8">
    <location>
        <begin position="220"/>
        <end position="242"/>
    </location>
</feature>